<dbReference type="Proteomes" id="UP000178082">
    <property type="component" value="Unassembled WGS sequence"/>
</dbReference>
<dbReference type="InterPro" id="IPR011576">
    <property type="entry name" value="Pyridox_Oxase_N"/>
</dbReference>
<proteinExistence type="predicted"/>
<dbReference type="AlphaFoldDB" id="A0A1F7SNQ1"/>
<dbReference type="Pfam" id="PF01243">
    <property type="entry name" value="PNPOx_N"/>
    <property type="match status" value="1"/>
</dbReference>
<evidence type="ECO:0000313" key="3">
    <source>
        <dbReference type="Proteomes" id="UP000178082"/>
    </source>
</evidence>
<gene>
    <name evidence="2" type="ORF">A3G31_01780</name>
</gene>
<comment type="caution">
    <text evidence="2">The sequence shown here is derived from an EMBL/GenBank/DDBJ whole genome shotgun (WGS) entry which is preliminary data.</text>
</comment>
<reference evidence="2 3" key="1">
    <citation type="journal article" date="2016" name="Nat. Commun.">
        <title>Thousands of microbial genomes shed light on interconnected biogeochemical processes in an aquifer system.</title>
        <authorList>
            <person name="Anantharaman K."/>
            <person name="Brown C.T."/>
            <person name="Hug L.A."/>
            <person name="Sharon I."/>
            <person name="Castelle C.J."/>
            <person name="Probst A.J."/>
            <person name="Thomas B.C."/>
            <person name="Singh A."/>
            <person name="Wilkins M.J."/>
            <person name="Karaoz U."/>
            <person name="Brodie E.L."/>
            <person name="Williams K.H."/>
            <person name="Hubbard S.S."/>
            <person name="Banfield J.F."/>
        </authorList>
    </citation>
    <scope>NUCLEOTIDE SEQUENCE [LARGE SCALE GENOMIC DNA]</scope>
</reference>
<accession>A0A1F7SNQ1</accession>
<dbReference type="InterPro" id="IPR012349">
    <property type="entry name" value="Split_barrel_FMN-bd"/>
</dbReference>
<feature type="domain" description="Pyridoxamine 5'-phosphate oxidase N-terminal" evidence="1">
    <location>
        <begin position="22"/>
        <end position="155"/>
    </location>
</feature>
<evidence type="ECO:0000313" key="2">
    <source>
        <dbReference type="EMBL" id="OGL54834.1"/>
    </source>
</evidence>
<dbReference type="STRING" id="1817883.A3G31_01780"/>
<dbReference type="SUPFAM" id="SSF50475">
    <property type="entry name" value="FMN-binding split barrel"/>
    <property type="match status" value="1"/>
</dbReference>
<protein>
    <recommendedName>
        <fullName evidence="1">Pyridoxamine 5'-phosphate oxidase N-terminal domain-containing protein</fullName>
    </recommendedName>
</protein>
<sequence>MNRKIMEKTEDEIEKEIIDYLKEHKPQYKTCVLATSKDNIPRATPLMYHYEGLNIWISTDIKEGGKVDNIKSNPNVSLAIFHPVKSEYGWNDTRGLQLWGKAEIITYNDNESEFNHAWKLTNSEGALKAVGKEVSIEEVKRNLIYIKVKPEKISFIDSKKKRGYKLIWIRD</sequence>
<evidence type="ECO:0000259" key="1">
    <source>
        <dbReference type="Pfam" id="PF01243"/>
    </source>
</evidence>
<dbReference type="Gene3D" id="2.30.110.10">
    <property type="entry name" value="Electron Transport, Fmn-binding Protein, Chain A"/>
    <property type="match status" value="1"/>
</dbReference>
<organism evidence="2 3">
    <name type="scientific">Candidatus Schekmanbacteria bacterium RIFCSPLOWO2_12_FULL_38_15</name>
    <dbReference type="NCBI Taxonomy" id="1817883"/>
    <lineage>
        <taxon>Bacteria</taxon>
        <taxon>Candidatus Schekmaniibacteriota</taxon>
    </lineage>
</organism>
<dbReference type="EMBL" id="MGDI01000005">
    <property type="protein sequence ID" value="OGL54834.1"/>
    <property type="molecule type" value="Genomic_DNA"/>
</dbReference>
<name>A0A1F7SNQ1_9BACT</name>